<reference evidence="1" key="1">
    <citation type="submission" date="2019-04" db="EMBL/GenBank/DDBJ databases">
        <title>Friends and foes A comparative genomics study of 23 Aspergillus species from section Flavi.</title>
        <authorList>
            <consortium name="DOE Joint Genome Institute"/>
            <person name="Kjaerbolling I."/>
            <person name="Vesth T."/>
            <person name="Frisvad J.C."/>
            <person name="Nybo J.L."/>
            <person name="Theobald S."/>
            <person name="Kildgaard S."/>
            <person name="Isbrandt T."/>
            <person name="Kuo A."/>
            <person name="Sato A."/>
            <person name="Lyhne E.K."/>
            <person name="Kogle M.E."/>
            <person name="Wiebenga A."/>
            <person name="Kun R.S."/>
            <person name="Lubbers R.J."/>
            <person name="Makela M.R."/>
            <person name="Barry K."/>
            <person name="Chovatia M."/>
            <person name="Clum A."/>
            <person name="Daum C."/>
            <person name="Haridas S."/>
            <person name="He G."/>
            <person name="LaButti K."/>
            <person name="Lipzen A."/>
            <person name="Mondo S."/>
            <person name="Riley R."/>
            <person name="Salamov A."/>
            <person name="Simmons B.A."/>
            <person name="Magnuson J.K."/>
            <person name="Henrissat B."/>
            <person name="Mortensen U.H."/>
            <person name="Larsen T.O."/>
            <person name="Devries R.P."/>
            <person name="Grigoriev I.V."/>
            <person name="Machida M."/>
            <person name="Baker S.E."/>
            <person name="Andersen M.R."/>
        </authorList>
    </citation>
    <scope>NUCLEOTIDE SEQUENCE</scope>
    <source>
        <strain evidence="1">CBS 117612</strain>
    </source>
</reference>
<sequence length="303" mass="33343">MYFQFCICHSHPEPLLSTMLFPSVRSVGLLVLGALISVIPIISDAHDVSVPLDPLGPLKIALDYGLATTWPRPQDIHLTKAKRNWQFSSHIVFASRVGDSDEENPPVSDGQLWQIARDAVDEMIRDREQYGILAGAQPTAMGILAWGNEIILASSMKGAGSFSYDFLGGDTTVGRSLQKCQIVWRDISLPGKDPTNIHKNRGNCVEPLAAHLYYKNNGKNLKDQKARIGTWVVQQGKWQQTDPCGTDSKVDYWGCNLFTQDQGLKVLDITTPLAPYTLANLAGGPTRQEQIQLCGGQPRVFVG</sequence>
<dbReference type="AlphaFoldDB" id="A0A5N6YCH8"/>
<organism evidence="1">
    <name type="scientific">Aspergillus arachidicola</name>
    <dbReference type="NCBI Taxonomy" id="656916"/>
    <lineage>
        <taxon>Eukaryota</taxon>
        <taxon>Fungi</taxon>
        <taxon>Dikarya</taxon>
        <taxon>Ascomycota</taxon>
        <taxon>Pezizomycotina</taxon>
        <taxon>Eurotiomycetes</taxon>
        <taxon>Eurotiomycetidae</taxon>
        <taxon>Eurotiales</taxon>
        <taxon>Aspergillaceae</taxon>
        <taxon>Aspergillus</taxon>
        <taxon>Aspergillus subgen. Circumdati</taxon>
    </lineage>
</organism>
<protein>
    <submittedName>
        <fullName evidence="1">Uncharacterized protein</fullName>
    </submittedName>
</protein>
<dbReference type="OrthoDB" id="3780330at2759"/>
<evidence type="ECO:0000313" key="1">
    <source>
        <dbReference type="EMBL" id="KAE8343187.1"/>
    </source>
</evidence>
<dbReference type="Proteomes" id="UP000325558">
    <property type="component" value="Unassembled WGS sequence"/>
</dbReference>
<accession>A0A5N6YCH8</accession>
<gene>
    <name evidence="1" type="ORF">BDV24DRAFT_149809</name>
</gene>
<dbReference type="EMBL" id="ML737130">
    <property type="protein sequence ID" value="KAE8343187.1"/>
    <property type="molecule type" value="Genomic_DNA"/>
</dbReference>
<name>A0A5N6YCH8_9EURO</name>
<proteinExistence type="predicted"/>